<organism evidence="3">
    <name type="scientific">freshwater metagenome</name>
    <dbReference type="NCBI Taxonomy" id="449393"/>
    <lineage>
        <taxon>unclassified sequences</taxon>
        <taxon>metagenomes</taxon>
        <taxon>ecological metagenomes</taxon>
    </lineage>
</organism>
<dbReference type="InterPro" id="IPR015915">
    <property type="entry name" value="Kelch-typ_b-propeller"/>
</dbReference>
<evidence type="ECO:0000256" key="2">
    <source>
        <dbReference type="ARBA" id="ARBA00022737"/>
    </source>
</evidence>
<sequence>MRKFSIFLSLLLIASATAVTQASSASTVQISFVMMNPQTKANVGSGIQVSIYPVNHPQQRTNTTTDSNGVVSFALNQERYGLDWYCGPCNAPARTNGATAYLLQPKSDGTFEVLSMADEPVAQNSAGVWILTTEIQKPAKSNSPWKLMSPQPDLGGSARLMFLLTNGKVMVQVSNGGVESRQKWWLLTPDINGNYDTGTWEQAPSPKDYNPTTYSGAVLHDGNLMVFGGEQNATDAGVVTNGTNICQIYNVETNSWRLIAPPNNGQGDWKALMGPNTTLADGRILIGASPDGSNANESMLYDPITNSWALTGTNKVAENNEAGFTLLQNNKVLTTQQPAGTLGTGTTIAEIYDPATGLWSSAGETNALFNFVEVGPALGLRNGNVLQTGALGANGLYNPTTNSWSVVPPFAKLKNGLQLVAQDNEAAILPNGNILTITATYIHATISGNGIAPGRSMAPARYEEYDWRTNSWIDLPDSLLSVPSWGGPNMTFFLPLPNGQIMIAEGGGIQFFTGTGSPEASWAPVVSSVSSLDLAPKTQYTISGKQLSGLTQGLHWGDEWQATTNYPLVRIVNNASHHVFYATTSGISSTSITPMVPSTFNMTIGSDVENGPSKLYVVATGIASLPTDITISGGSNKIAEEKAATELKAKQESDAKAAAELKAKKDAEAKAAADKAAKEKVAADALAQQKPTAVSKPLAKKKVITCMKGNLTKKVSAIKPVCPKGFKKK</sequence>
<accession>A0A6J7AFB3</accession>
<name>A0A6J7AFB3_9ZZZZ</name>
<protein>
    <submittedName>
        <fullName evidence="3">Unannotated protein</fullName>
    </submittedName>
</protein>
<dbReference type="EMBL" id="CAFABI010000113">
    <property type="protein sequence ID" value="CAB4831564.1"/>
    <property type="molecule type" value="Genomic_DNA"/>
</dbReference>
<keyword evidence="2" id="KW-0677">Repeat</keyword>
<dbReference type="PANTHER" id="PTHR46344:SF27">
    <property type="entry name" value="KELCH REPEAT SUPERFAMILY PROTEIN"/>
    <property type="match status" value="1"/>
</dbReference>
<proteinExistence type="predicted"/>
<dbReference type="Gene3D" id="2.120.10.80">
    <property type="entry name" value="Kelch-type beta propeller"/>
    <property type="match status" value="1"/>
</dbReference>
<evidence type="ECO:0000313" key="3">
    <source>
        <dbReference type="EMBL" id="CAB4831564.1"/>
    </source>
</evidence>
<dbReference type="InterPro" id="IPR006652">
    <property type="entry name" value="Kelch_1"/>
</dbReference>
<reference evidence="3" key="1">
    <citation type="submission" date="2020-05" db="EMBL/GenBank/DDBJ databases">
        <authorList>
            <person name="Chiriac C."/>
            <person name="Salcher M."/>
            <person name="Ghai R."/>
            <person name="Kavagutti S V."/>
        </authorList>
    </citation>
    <scope>NUCLEOTIDE SEQUENCE</scope>
</reference>
<dbReference type="SUPFAM" id="SSF117281">
    <property type="entry name" value="Kelch motif"/>
    <property type="match status" value="1"/>
</dbReference>
<dbReference type="Pfam" id="PF01344">
    <property type="entry name" value="Kelch_1"/>
    <property type="match status" value="1"/>
</dbReference>
<keyword evidence="1" id="KW-0880">Kelch repeat</keyword>
<gene>
    <name evidence="3" type="ORF">UFOPK3197_00957</name>
</gene>
<dbReference type="PANTHER" id="PTHR46344">
    <property type="entry name" value="OS02G0202900 PROTEIN"/>
    <property type="match status" value="1"/>
</dbReference>
<evidence type="ECO:0000256" key="1">
    <source>
        <dbReference type="ARBA" id="ARBA00022441"/>
    </source>
</evidence>
<dbReference type="AlphaFoldDB" id="A0A6J7AFB3"/>